<reference evidence="1" key="2">
    <citation type="submission" date="2025-03" db="EMBL/GenBank/DDBJ databases">
        <authorList>
            <consortium name="ELIXIR-Norway"/>
            <consortium name="Elixir Norway"/>
        </authorList>
    </citation>
    <scope>NUCLEOTIDE SEQUENCE</scope>
</reference>
<proteinExistence type="predicted"/>
<dbReference type="EMBL" id="OX596109">
    <property type="protein sequence ID" value="CAN0310407.1"/>
    <property type="molecule type" value="Genomic_DNA"/>
</dbReference>
<protein>
    <submittedName>
        <fullName evidence="1">Uncharacterized protein</fullName>
    </submittedName>
</protein>
<accession>A0AC59Z8I7</accession>
<evidence type="ECO:0000313" key="2">
    <source>
        <dbReference type="Proteomes" id="UP001162501"/>
    </source>
</evidence>
<reference evidence="1" key="1">
    <citation type="submission" date="2023-05" db="EMBL/GenBank/DDBJ databases">
        <authorList>
            <consortium name="ELIXIR-Norway"/>
        </authorList>
    </citation>
    <scope>NUCLEOTIDE SEQUENCE</scope>
</reference>
<organism evidence="1 2">
    <name type="scientific">Rangifer tarandus platyrhynchus</name>
    <name type="common">Svalbard reindeer</name>
    <dbReference type="NCBI Taxonomy" id="3082113"/>
    <lineage>
        <taxon>Eukaryota</taxon>
        <taxon>Metazoa</taxon>
        <taxon>Chordata</taxon>
        <taxon>Craniata</taxon>
        <taxon>Vertebrata</taxon>
        <taxon>Euteleostomi</taxon>
        <taxon>Mammalia</taxon>
        <taxon>Eutheria</taxon>
        <taxon>Laurasiatheria</taxon>
        <taxon>Artiodactyla</taxon>
        <taxon>Ruminantia</taxon>
        <taxon>Pecora</taxon>
        <taxon>Cervidae</taxon>
        <taxon>Odocoileinae</taxon>
        <taxon>Rangifer</taxon>
    </lineage>
</organism>
<sequence>HCSGMNHLPPPHCISLLPQTSPLRHAFQWICSPYASFMLDLASSNPHITSGLGICLTPG</sequence>
<name>A0AC59Z8I7_RANTA</name>
<gene>
    <name evidence="1" type="ORF">MRATA1EN22A_LOCUS15405</name>
</gene>
<feature type="non-terminal residue" evidence="1">
    <location>
        <position position="1"/>
    </location>
</feature>
<dbReference type="Proteomes" id="UP001162501">
    <property type="component" value="Chromosome 25"/>
</dbReference>
<evidence type="ECO:0000313" key="1">
    <source>
        <dbReference type="EMBL" id="CAN0310407.1"/>
    </source>
</evidence>
<feature type="non-terminal residue" evidence="1">
    <location>
        <position position="59"/>
    </location>
</feature>